<evidence type="ECO:0000256" key="3">
    <source>
        <dbReference type="ARBA" id="ARBA00005350"/>
    </source>
</evidence>
<dbReference type="PANTHER" id="PTHR23248:SF38">
    <property type="entry name" value="PHOSPHOLIPID SCRAMBLASE 1"/>
    <property type="match status" value="1"/>
</dbReference>
<keyword evidence="5" id="KW-0812">Transmembrane</keyword>
<proteinExistence type="inferred from homology"/>
<evidence type="ECO:0000313" key="12">
    <source>
        <dbReference type="EMBL" id="KAF4098212.1"/>
    </source>
</evidence>
<evidence type="ECO:0000256" key="6">
    <source>
        <dbReference type="ARBA" id="ARBA00022837"/>
    </source>
</evidence>
<keyword evidence="10 11" id="KW-0449">Lipoprotein</keyword>
<name>A0A7J6BX41_9TELE</name>
<dbReference type="Pfam" id="PF03803">
    <property type="entry name" value="Scramblase"/>
    <property type="match status" value="1"/>
</dbReference>
<dbReference type="GO" id="GO:0017128">
    <property type="term" value="F:phospholipid scramblase activity"/>
    <property type="evidence" value="ECO:0007669"/>
    <property type="project" value="InterPro"/>
</dbReference>
<keyword evidence="6 11" id="KW-0106">Calcium</keyword>
<comment type="cofactor">
    <cofactor evidence="1 11">
        <name>Ca(2+)</name>
        <dbReference type="ChEBI" id="CHEBI:29108"/>
    </cofactor>
</comment>
<evidence type="ECO:0000256" key="10">
    <source>
        <dbReference type="ARBA" id="ARBA00023288"/>
    </source>
</evidence>
<evidence type="ECO:0000256" key="11">
    <source>
        <dbReference type="RuleBase" id="RU363116"/>
    </source>
</evidence>
<comment type="caution">
    <text evidence="12">The sequence shown here is derived from an EMBL/GenBank/DDBJ whole genome shotgun (WGS) entry which is preliminary data.</text>
</comment>
<evidence type="ECO:0000256" key="8">
    <source>
        <dbReference type="ARBA" id="ARBA00023136"/>
    </source>
</evidence>
<keyword evidence="4" id="KW-0597">Phosphoprotein</keyword>
<dbReference type="Proteomes" id="UP000579812">
    <property type="component" value="Unassembled WGS sequence"/>
</dbReference>
<evidence type="ECO:0000256" key="9">
    <source>
        <dbReference type="ARBA" id="ARBA00023139"/>
    </source>
</evidence>
<comment type="subcellular location">
    <subcellularLocation>
        <location evidence="2">Membrane</location>
        <topology evidence="2">Single-pass type II membrane protein</topology>
    </subcellularLocation>
</comment>
<keyword evidence="9 11" id="KW-0564">Palmitate</keyword>
<reference evidence="12 13" key="1">
    <citation type="submission" date="2020-04" db="EMBL/GenBank/DDBJ databases">
        <title>Chromosome-level genome assembly of a cyprinid fish Onychostoma macrolepis by integration of Nanopore Sequencing, Bionano and Hi-C technology.</title>
        <authorList>
            <person name="Wang D."/>
        </authorList>
    </citation>
    <scope>NUCLEOTIDE SEQUENCE [LARGE SCALE GENOMIC DNA]</scope>
    <source>
        <strain evidence="12">SWU-2019</strain>
        <tissue evidence="12">Muscle</tissue>
    </source>
</reference>
<comment type="similarity">
    <text evidence="3 11">Belongs to the phospholipid scramblase family.</text>
</comment>
<evidence type="ECO:0000256" key="7">
    <source>
        <dbReference type="ARBA" id="ARBA00022989"/>
    </source>
</evidence>
<comment type="function">
    <text evidence="11">May mediate accelerated ATP-independent bidirectional transbilayer migration of phospholipids upon binding calcium ions that results in a loss of phospholipid asymmetry in the plasma membrane.</text>
</comment>
<dbReference type="AlphaFoldDB" id="A0A7J6BX41"/>
<gene>
    <name evidence="12" type="ORF">G5714_020242</name>
</gene>
<dbReference type="PANTHER" id="PTHR23248">
    <property type="entry name" value="PHOSPHOLIPID SCRAMBLASE-RELATED"/>
    <property type="match status" value="1"/>
</dbReference>
<organism evidence="12 13">
    <name type="scientific">Onychostoma macrolepis</name>
    <dbReference type="NCBI Taxonomy" id="369639"/>
    <lineage>
        <taxon>Eukaryota</taxon>
        <taxon>Metazoa</taxon>
        <taxon>Chordata</taxon>
        <taxon>Craniata</taxon>
        <taxon>Vertebrata</taxon>
        <taxon>Euteleostomi</taxon>
        <taxon>Actinopterygii</taxon>
        <taxon>Neopterygii</taxon>
        <taxon>Teleostei</taxon>
        <taxon>Ostariophysi</taxon>
        <taxon>Cypriniformes</taxon>
        <taxon>Cyprinidae</taxon>
        <taxon>Acrossocheilinae</taxon>
        <taxon>Onychostoma</taxon>
    </lineage>
</organism>
<keyword evidence="13" id="KW-1185">Reference proteome</keyword>
<evidence type="ECO:0000256" key="2">
    <source>
        <dbReference type="ARBA" id="ARBA00004606"/>
    </source>
</evidence>
<dbReference type="GO" id="GO:0005886">
    <property type="term" value="C:plasma membrane"/>
    <property type="evidence" value="ECO:0007669"/>
    <property type="project" value="TreeGrafter"/>
</dbReference>
<evidence type="ECO:0000256" key="1">
    <source>
        <dbReference type="ARBA" id="ARBA00001913"/>
    </source>
</evidence>
<evidence type="ECO:0000313" key="13">
    <source>
        <dbReference type="Proteomes" id="UP000579812"/>
    </source>
</evidence>
<evidence type="ECO:0000256" key="4">
    <source>
        <dbReference type="ARBA" id="ARBA00022553"/>
    </source>
</evidence>
<evidence type="ECO:0000256" key="5">
    <source>
        <dbReference type="ARBA" id="ARBA00022692"/>
    </source>
</evidence>
<sequence>MELSEDPCCPFHMEPLTWIDQLFVYKVPHPDECFNEVCCEIKADNRYKVKDDVGNVLFSILEDLDYCSRHLYPGRSFVMNVINEYNKEVIRMVHPFVCSSSCGRHELEVQSPPGFVIGHVQQNWSVCLPKFTVENKQGEPEVKIVGPFVPLTCCMDQNFELVSLNGAVTDGAFGTIVKPFSCSVLNTVKMPEEDNKVTHHFPLWIL</sequence>
<dbReference type="InterPro" id="IPR005552">
    <property type="entry name" value="Scramblase"/>
</dbReference>
<keyword evidence="8" id="KW-0472">Membrane</keyword>
<dbReference type="EMBL" id="JAAMOB010000021">
    <property type="protein sequence ID" value="KAF4098212.1"/>
    <property type="molecule type" value="Genomic_DNA"/>
</dbReference>
<protein>
    <recommendedName>
        <fullName evidence="11">Phospholipid scramblase</fullName>
    </recommendedName>
</protein>
<keyword evidence="7" id="KW-1133">Transmembrane helix</keyword>
<accession>A0A7J6BX41</accession>